<accession>A0A1I6M5B5</accession>
<dbReference type="Proteomes" id="UP000198824">
    <property type="component" value="Unassembled WGS sequence"/>
</dbReference>
<dbReference type="RefSeq" id="WP_093316443.1">
    <property type="nucleotide sequence ID" value="NZ_FOZG01000003.1"/>
</dbReference>
<sequence>MTTPIVAPAGFVPTIGIAFSGQSGAEWVDRDNPLPTCEPSFRGAVPIVPGVSQTPRRGIAIACTGTGAVRLKLADGSEITLPVSPGLSIFPFQVQTLVPAGTTAIVTCHNLI</sequence>
<protein>
    <submittedName>
        <fullName evidence="1">Uncharacterized protein</fullName>
    </submittedName>
</protein>
<evidence type="ECO:0000313" key="1">
    <source>
        <dbReference type="EMBL" id="SFS10890.1"/>
    </source>
</evidence>
<proteinExistence type="predicted"/>
<keyword evidence="2" id="KW-1185">Reference proteome</keyword>
<organism evidence="1 2">
    <name type="scientific">Sphingomonas jatrophae</name>
    <dbReference type="NCBI Taxonomy" id="1166337"/>
    <lineage>
        <taxon>Bacteria</taxon>
        <taxon>Pseudomonadati</taxon>
        <taxon>Pseudomonadota</taxon>
        <taxon>Alphaproteobacteria</taxon>
        <taxon>Sphingomonadales</taxon>
        <taxon>Sphingomonadaceae</taxon>
        <taxon>Sphingomonas</taxon>
    </lineage>
</organism>
<dbReference type="OrthoDB" id="7596328at2"/>
<name>A0A1I6M5B5_9SPHN</name>
<dbReference type="AlphaFoldDB" id="A0A1I6M5B5"/>
<dbReference type="EMBL" id="FOZG01000003">
    <property type="protein sequence ID" value="SFS10890.1"/>
    <property type="molecule type" value="Genomic_DNA"/>
</dbReference>
<reference evidence="1 2" key="1">
    <citation type="submission" date="2016-10" db="EMBL/GenBank/DDBJ databases">
        <authorList>
            <person name="de Groot N.N."/>
        </authorList>
    </citation>
    <scope>NUCLEOTIDE SEQUENCE [LARGE SCALE GENOMIC DNA]</scope>
    <source>
        <strain evidence="1 2">S5-249</strain>
    </source>
</reference>
<gene>
    <name evidence="1" type="ORF">SAMN05192580_3484</name>
</gene>
<dbReference type="STRING" id="1166337.SAMN05192580_3484"/>
<evidence type="ECO:0000313" key="2">
    <source>
        <dbReference type="Proteomes" id="UP000198824"/>
    </source>
</evidence>